<keyword evidence="2" id="KW-1185">Reference proteome</keyword>
<evidence type="ECO:0000313" key="2">
    <source>
        <dbReference type="Proteomes" id="UP001195483"/>
    </source>
</evidence>
<sequence length="149" mass="17531">MTADNESLMRIGLLRFDRGLIRVIKTAHSLTISKERIKTTPLKRKQKKHIHDKGKEIRKLSEERLLWKAAVDSQDIKTEEKWERTIVCYQHFVGEDEIQQPEDDNTSRLIEASQNEKCNIRGLYNLKFYVKDTENVGMPNFKCQNRSPT</sequence>
<reference evidence="1" key="2">
    <citation type="journal article" date="2021" name="Genome Biol. Evol.">
        <title>Developing a high-quality reference genome for a parasitic bivalve with doubly uniparental inheritance (Bivalvia: Unionida).</title>
        <authorList>
            <person name="Smith C.H."/>
        </authorList>
    </citation>
    <scope>NUCLEOTIDE SEQUENCE</scope>
    <source>
        <strain evidence="1">CHS0354</strain>
        <tissue evidence="1">Mantle</tissue>
    </source>
</reference>
<gene>
    <name evidence="1" type="ORF">CHS0354_018143</name>
</gene>
<reference evidence="1" key="1">
    <citation type="journal article" date="2021" name="Genome Biol. Evol.">
        <title>A High-Quality Reference Genome for a Parasitic Bivalve with Doubly Uniparental Inheritance (Bivalvia: Unionida).</title>
        <authorList>
            <person name="Smith C.H."/>
        </authorList>
    </citation>
    <scope>NUCLEOTIDE SEQUENCE</scope>
    <source>
        <strain evidence="1">CHS0354</strain>
    </source>
</reference>
<name>A0AAE0SSX9_9BIVA</name>
<dbReference type="AlphaFoldDB" id="A0AAE0SSX9"/>
<dbReference type="EMBL" id="JAEAOA010001122">
    <property type="protein sequence ID" value="KAK3597545.1"/>
    <property type="molecule type" value="Genomic_DNA"/>
</dbReference>
<reference evidence="1" key="3">
    <citation type="submission" date="2023-05" db="EMBL/GenBank/DDBJ databases">
        <authorList>
            <person name="Smith C.H."/>
        </authorList>
    </citation>
    <scope>NUCLEOTIDE SEQUENCE</scope>
    <source>
        <strain evidence="1">CHS0354</strain>
        <tissue evidence="1">Mantle</tissue>
    </source>
</reference>
<dbReference type="Proteomes" id="UP001195483">
    <property type="component" value="Unassembled WGS sequence"/>
</dbReference>
<organism evidence="1 2">
    <name type="scientific">Potamilus streckersoni</name>
    <dbReference type="NCBI Taxonomy" id="2493646"/>
    <lineage>
        <taxon>Eukaryota</taxon>
        <taxon>Metazoa</taxon>
        <taxon>Spiralia</taxon>
        <taxon>Lophotrochozoa</taxon>
        <taxon>Mollusca</taxon>
        <taxon>Bivalvia</taxon>
        <taxon>Autobranchia</taxon>
        <taxon>Heteroconchia</taxon>
        <taxon>Palaeoheterodonta</taxon>
        <taxon>Unionida</taxon>
        <taxon>Unionoidea</taxon>
        <taxon>Unionidae</taxon>
        <taxon>Ambleminae</taxon>
        <taxon>Lampsilini</taxon>
        <taxon>Potamilus</taxon>
    </lineage>
</organism>
<comment type="caution">
    <text evidence="1">The sequence shown here is derived from an EMBL/GenBank/DDBJ whole genome shotgun (WGS) entry which is preliminary data.</text>
</comment>
<evidence type="ECO:0000313" key="1">
    <source>
        <dbReference type="EMBL" id="KAK3597545.1"/>
    </source>
</evidence>
<accession>A0AAE0SSX9</accession>
<protein>
    <submittedName>
        <fullName evidence="1">Uncharacterized protein</fullName>
    </submittedName>
</protein>
<proteinExistence type="predicted"/>